<dbReference type="EMBL" id="VAUA01000014">
    <property type="protein sequence ID" value="TLP55993.1"/>
    <property type="molecule type" value="Genomic_DNA"/>
</dbReference>
<dbReference type="InterPro" id="IPR029056">
    <property type="entry name" value="Ribokinase-like"/>
</dbReference>
<dbReference type="PROSITE" id="PS00584">
    <property type="entry name" value="PFKB_KINASES_2"/>
    <property type="match status" value="1"/>
</dbReference>
<feature type="domain" description="Carbohydrate kinase PfkB" evidence="6">
    <location>
        <begin position="61"/>
        <end position="357"/>
    </location>
</feature>
<dbReference type="EC" id="2.7.1.92" evidence="7"/>
<keyword evidence="4" id="KW-0418">Kinase</keyword>
<dbReference type="PANTHER" id="PTHR43085:SF49">
    <property type="entry name" value="5-DEHYDRO-2-DEOXYGLUCONOKINASE"/>
    <property type="match status" value="1"/>
</dbReference>
<evidence type="ECO:0000313" key="8">
    <source>
        <dbReference type="Proteomes" id="UP000305041"/>
    </source>
</evidence>
<evidence type="ECO:0000256" key="1">
    <source>
        <dbReference type="ARBA" id="ARBA00010688"/>
    </source>
</evidence>
<evidence type="ECO:0000256" key="2">
    <source>
        <dbReference type="ARBA" id="ARBA00022679"/>
    </source>
</evidence>
<keyword evidence="5" id="KW-0067">ATP-binding</keyword>
<dbReference type="SUPFAM" id="SSF53613">
    <property type="entry name" value="Ribokinase-like"/>
    <property type="match status" value="1"/>
</dbReference>
<dbReference type="InterPro" id="IPR030830">
    <property type="entry name" value="Myo_inos_IolC"/>
</dbReference>
<reference evidence="7 8" key="1">
    <citation type="submission" date="2019-05" db="EMBL/GenBank/DDBJ databases">
        <title>Draft genome sequence of Pelagicola sp. DSW4-44.</title>
        <authorList>
            <person name="Oh J."/>
        </authorList>
    </citation>
    <scope>NUCLEOTIDE SEQUENCE [LARGE SCALE GENOMIC DNA]</scope>
    <source>
        <strain evidence="7 8">DSW4-44</strain>
    </source>
</reference>
<comment type="caution">
    <text evidence="7">The sequence shown here is derived from an EMBL/GenBank/DDBJ whole genome shotgun (WGS) entry which is preliminary data.</text>
</comment>
<evidence type="ECO:0000256" key="5">
    <source>
        <dbReference type="ARBA" id="ARBA00022840"/>
    </source>
</evidence>
<dbReference type="CDD" id="cd01166">
    <property type="entry name" value="KdgK"/>
    <property type="match status" value="1"/>
</dbReference>
<gene>
    <name evidence="7" type="primary">iolC</name>
    <name evidence="7" type="ORF">FEE96_22150</name>
</gene>
<dbReference type="InterPro" id="IPR050306">
    <property type="entry name" value="PfkB_Carbo_kinase"/>
</dbReference>
<keyword evidence="8" id="KW-1185">Reference proteome</keyword>
<comment type="similarity">
    <text evidence="1">Belongs to the carbohydrate kinase PfkB family.</text>
</comment>
<protein>
    <submittedName>
        <fullName evidence="7">5-dehydro-2-deoxygluconokinase</fullName>
        <ecNumber evidence="7">2.7.1.92</ecNumber>
    </submittedName>
</protein>
<dbReference type="Gene3D" id="2.20.150.10">
    <property type="entry name" value="putative 5-dehydro-2- deoxygluconokinase"/>
    <property type="match status" value="1"/>
</dbReference>
<evidence type="ECO:0000256" key="3">
    <source>
        <dbReference type="ARBA" id="ARBA00022741"/>
    </source>
</evidence>
<accession>A0ABY2UNZ6</accession>
<dbReference type="InterPro" id="IPR011611">
    <property type="entry name" value="PfkB_dom"/>
</dbReference>
<dbReference type="InterPro" id="IPR023314">
    <property type="entry name" value="Myo_inos_IolC-like_sf"/>
</dbReference>
<dbReference type="InterPro" id="IPR002173">
    <property type="entry name" value="Carboh/pur_kinase_PfkB_CS"/>
</dbReference>
<dbReference type="NCBIfam" id="TIGR04382">
    <property type="entry name" value="myo_inos_iolC_N"/>
    <property type="match status" value="1"/>
</dbReference>
<dbReference type="Proteomes" id="UP000305041">
    <property type="component" value="Unassembled WGS sequence"/>
</dbReference>
<evidence type="ECO:0000259" key="6">
    <source>
        <dbReference type="Pfam" id="PF00294"/>
    </source>
</evidence>
<keyword evidence="2 7" id="KW-0808">Transferase</keyword>
<dbReference type="Gene3D" id="3.40.1190.20">
    <property type="match status" value="1"/>
</dbReference>
<evidence type="ECO:0000313" key="7">
    <source>
        <dbReference type="EMBL" id="TLP55993.1"/>
    </source>
</evidence>
<dbReference type="GO" id="GO:0047590">
    <property type="term" value="F:5-dehydro-2-deoxygluconokinase activity"/>
    <property type="evidence" value="ECO:0007669"/>
    <property type="project" value="UniProtKB-EC"/>
</dbReference>
<dbReference type="PANTHER" id="PTHR43085">
    <property type="entry name" value="HEXOKINASE FAMILY MEMBER"/>
    <property type="match status" value="1"/>
</dbReference>
<proteinExistence type="inferred from homology"/>
<dbReference type="Pfam" id="PF00294">
    <property type="entry name" value="PfkB"/>
    <property type="match status" value="1"/>
</dbReference>
<organism evidence="7 8">
    <name type="scientific">Parasedimentitalea maritima</name>
    <dbReference type="NCBI Taxonomy" id="2578117"/>
    <lineage>
        <taxon>Bacteria</taxon>
        <taxon>Pseudomonadati</taxon>
        <taxon>Pseudomonadota</taxon>
        <taxon>Alphaproteobacteria</taxon>
        <taxon>Rhodobacterales</taxon>
        <taxon>Paracoccaceae</taxon>
        <taxon>Parasedimentitalea</taxon>
    </lineage>
</organism>
<sequence length="376" mass="39318">MGETNGRHACSAAPDLCGSGQPGIAPVAGDELSIPRSSGRCQSRKRGGTKVILDGIKKRNFLVIGRVGMDLCPDPAGTSIPEATNMVVGMGGSSANIAAGLSKLGCKSALVTSVSDDAVGWYCEGQLDRYGVDRTHVKRITGECRTSLAVYETRVEDHQSVIYRNNAADFQMSVEDVEAVDYSQYGALITAGTVFAAEPSRSAAFRAFELARAAGLPIIFDVDYRPYSWPSEQVAEDVLSRAGALSDVIVGNDEEFGFMAGDISRGLDKARELAASSAAIVVYKMGAEGAVTFADQQETRTGIYPVTALKPTGAGDSFMAGFLASLSEGREMQVAVLRGSACASIVVAQPGCAPAMPVPAELEDFLASHPGPTQAS</sequence>
<keyword evidence="3" id="KW-0547">Nucleotide-binding</keyword>
<evidence type="ECO:0000256" key="4">
    <source>
        <dbReference type="ARBA" id="ARBA00022777"/>
    </source>
</evidence>
<name>A0ABY2UNZ6_9RHOB</name>